<dbReference type="InterPro" id="IPR004879">
    <property type="entry name" value="Ssp411-like_TRX"/>
</dbReference>
<dbReference type="InterPro" id="IPR008928">
    <property type="entry name" value="6-hairpin_glycosidase_sf"/>
</dbReference>
<dbReference type="Gene3D" id="3.40.30.10">
    <property type="entry name" value="Glutaredoxin"/>
    <property type="match status" value="1"/>
</dbReference>
<dbReference type="CDD" id="cd02955">
    <property type="entry name" value="SSP411"/>
    <property type="match status" value="1"/>
</dbReference>
<dbReference type="PIRSF" id="PIRSF006402">
    <property type="entry name" value="UCP006402_thioredoxin"/>
    <property type="match status" value="1"/>
</dbReference>
<sequence length="755" mass="79148">MNRLASEPSAYLRQHASNPVDWHPFGAAAFAQARERNVPVFLSIGYAACHWCHVMARESFEDPQVGAYLREHFVSIKVDREERPDVDDAYMAATQALTGQGGWPMSVFLTPSGQAFYAGTYFPPQASPARPSFRQVLAAVTEAWTERPEEVMSTANAVSAALANPVWRVQSGHGLTPKADPVIDFSAGLGAGLASCTSAAVLAMADAEDRLHGGLGTAPKFPPTPALEFLIRHAATQAPTAAVARGLAGRTLGAMVGSALFDQVAGGFARYSVSADWSLPHYEKMLYDNAGLLRALVHWVRLVESSPGSVNVAEEPSSVSSGTSALRATLSVEDARRAAKETIAWLLAELRLPGGGFASSLDADTVIDGVHHEGASYQWTREELISAASDAASDVASDLAALGTDAEQAASAVGDFMHIPAAGAGALHPGRELSRTERAIWKTVLPGLKSLRAKRTMPARDEKVVAAWNGMLLSALAEAAMILEEPQALDAALELAHYLCQVHWDGSVLLRVSHEGLARGIEGMLEDYAACADGFMALYAATGDMAWFDSAGALLESARRFAVEGTLMNTAVVGAGLAQAPAGARFADPFDNATASPVAMLAGALVSHGAYTGAREDRVWVEQLLGSVRELAQRAPRSAGGLLSVVEALLAGPVEVAIVGVPGGACDALVSQAWKSPSPGLVIAVWEGDGEAPVALMEGRGIGSGSNEQPLAYVCYNTACQRPVSTAPELAALLGYDSELTYDPTGPDRGAEDVT</sequence>
<evidence type="ECO:0000259" key="1">
    <source>
        <dbReference type="Pfam" id="PF03190"/>
    </source>
</evidence>
<evidence type="ECO:0000313" key="3">
    <source>
        <dbReference type="Proteomes" id="UP001595773"/>
    </source>
</evidence>
<name>A0ABV8R423_9MICC</name>
<proteinExistence type="predicted"/>
<dbReference type="Proteomes" id="UP001595773">
    <property type="component" value="Unassembled WGS sequence"/>
</dbReference>
<dbReference type="SUPFAM" id="SSF48208">
    <property type="entry name" value="Six-hairpin glycosidases"/>
    <property type="match status" value="1"/>
</dbReference>
<dbReference type="InterPro" id="IPR036249">
    <property type="entry name" value="Thioredoxin-like_sf"/>
</dbReference>
<dbReference type="RefSeq" id="WP_230065896.1">
    <property type="nucleotide sequence ID" value="NZ_BAABLL010000010.1"/>
</dbReference>
<dbReference type="InterPro" id="IPR024705">
    <property type="entry name" value="Ssp411"/>
</dbReference>
<dbReference type="PANTHER" id="PTHR42899:SF1">
    <property type="entry name" value="SPERMATOGENESIS-ASSOCIATED PROTEIN 20"/>
    <property type="match status" value="1"/>
</dbReference>
<feature type="domain" description="Spermatogenesis-associated protein 20-like TRX" evidence="1">
    <location>
        <begin position="1"/>
        <end position="162"/>
    </location>
</feature>
<comment type="caution">
    <text evidence="2">The sequence shown here is derived from an EMBL/GenBank/DDBJ whole genome shotgun (WGS) entry which is preliminary data.</text>
</comment>
<protein>
    <submittedName>
        <fullName evidence="2">Thioredoxin domain-containing protein</fullName>
    </submittedName>
</protein>
<organism evidence="2 3">
    <name type="scientific">Arthrobacter cryoconiti</name>
    <dbReference type="NCBI Taxonomy" id="748907"/>
    <lineage>
        <taxon>Bacteria</taxon>
        <taxon>Bacillati</taxon>
        <taxon>Actinomycetota</taxon>
        <taxon>Actinomycetes</taxon>
        <taxon>Micrococcales</taxon>
        <taxon>Micrococcaceae</taxon>
        <taxon>Arthrobacter</taxon>
    </lineage>
</organism>
<dbReference type="Pfam" id="PF03190">
    <property type="entry name" value="Thioredox_DsbH"/>
    <property type="match status" value="1"/>
</dbReference>
<dbReference type="PANTHER" id="PTHR42899">
    <property type="entry name" value="SPERMATOGENESIS-ASSOCIATED PROTEIN 20"/>
    <property type="match status" value="1"/>
</dbReference>
<dbReference type="EMBL" id="JBHSCQ010000022">
    <property type="protein sequence ID" value="MFC4266883.1"/>
    <property type="molecule type" value="Genomic_DNA"/>
</dbReference>
<keyword evidence="3" id="KW-1185">Reference proteome</keyword>
<evidence type="ECO:0000313" key="2">
    <source>
        <dbReference type="EMBL" id="MFC4266883.1"/>
    </source>
</evidence>
<reference evidence="3" key="1">
    <citation type="journal article" date="2019" name="Int. J. Syst. Evol. Microbiol.">
        <title>The Global Catalogue of Microorganisms (GCM) 10K type strain sequencing project: providing services to taxonomists for standard genome sequencing and annotation.</title>
        <authorList>
            <consortium name="The Broad Institute Genomics Platform"/>
            <consortium name="The Broad Institute Genome Sequencing Center for Infectious Disease"/>
            <person name="Wu L."/>
            <person name="Ma J."/>
        </authorList>
    </citation>
    <scope>NUCLEOTIDE SEQUENCE [LARGE SCALE GENOMIC DNA]</scope>
    <source>
        <strain evidence="3">CGMCC 1.10698</strain>
    </source>
</reference>
<accession>A0ABV8R423</accession>
<dbReference type="SUPFAM" id="SSF52833">
    <property type="entry name" value="Thioredoxin-like"/>
    <property type="match status" value="1"/>
</dbReference>
<gene>
    <name evidence="2" type="ORF">ACFOW9_14835</name>
</gene>